<protein>
    <submittedName>
        <fullName evidence="1">Uncharacterized protein</fullName>
    </submittedName>
</protein>
<sequence>MSVVQTVVAGQEWEFNPEPRQHNSANWQVIAFAQAIDEQTGLPPRQRALFTQHPARFGSTASAGGLVGLTGQPQMLFSDPWPVPSPDIEFSFAVPGFLPVTLAGGLPAQPGFPGTFAPLDFGTIGLHRTPTSLEGVLVDAIGNTVAGANVAVTRGWRRIDDLSGPGQPVSGVTLSRPLAVDRPAGAGVRVLPIAPAAPTKMLVRAISPGARQITLSDRAGLNVGDPLILGADSERREYPTIQSIDTSYSADQPAKIALEYPIAGSYLANSDVTPASYGAAGPVNLIDFAARTSDTSLLLDGLNGFGVLPGQLQISSPGIPDEHHDWTPWTTLSGAEGEWRLPAVHRLAHIELSASGGGQPTPTLQTVTLNGLPSASVTLVFE</sequence>
<accession>A0ABS6SML6</accession>
<dbReference type="RefSeq" id="WP_218316873.1">
    <property type="nucleotide sequence ID" value="NZ_JAGSPB010000002.1"/>
</dbReference>
<evidence type="ECO:0000313" key="2">
    <source>
        <dbReference type="Proteomes" id="UP000699975"/>
    </source>
</evidence>
<dbReference type="Proteomes" id="UP000699975">
    <property type="component" value="Unassembled WGS sequence"/>
</dbReference>
<proteinExistence type="predicted"/>
<evidence type="ECO:0000313" key="1">
    <source>
        <dbReference type="EMBL" id="MBV7266251.1"/>
    </source>
</evidence>
<keyword evidence="2" id="KW-1185">Reference proteome</keyword>
<comment type="caution">
    <text evidence="1">The sequence shown here is derived from an EMBL/GenBank/DDBJ whole genome shotgun (WGS) entry which is preliminary data.</text>
</comment>
<organism evidence="1 2">
    <name type="scientific">Erythrobacter ani</name>
    <dbReference type="NCBI Taxonomy" id="2827235"/>
    <lineage>
        <taxon>Bacteria</taxon>
        <taxon>Pseudomonadati</taxon>
        <taxon>Pseudomonadota</taxon>
        <taxon>Alphaproteobacteria</taxon>
        <taxon>Sphingomonadales</taxon>
        <taxon>Erythrobacteraceae</taxon>
        <taxon>Erythrobacter/Porphyrobacter group</taxon>
        <taxon>Erythrobacter</taxon>
    </lineage>
</organism>
<dbReference type="EMBL" id="JAGSPB010000002">
    <property type="protein sequence ID" value="MBV7266251.1"/>
    <property type="molecule type" value="Genomic_DNA"/>
</dbReference>
<name>A0ABS6SML6_9SPHN</name>
<reference evidence="1 2" key="1">
    <citation type="submission" date="2021-04" db="EMBL/GenBank/DDBJ databases">
        <authorList>
            <person name="Pira H."/>
            <person name="Risdian C."/>
            <person name="Wink J."/>
        </authorList>
    </citation>
    <scope>NUCLEOTIDE SEQUENCE [LARGE SCALE GENOMIC DNA]</scope>
    <source>
        <strain evidence="1 2">WH131</strain>
    </source>
</reference>
<gene>
    <name evidence="1" type="ORF">KCG45_08680</name>
</gene>